<keyword evidence="2" id="KW-1185">Reference proteome</keyword>
<protein>
    <submittedName>
        <fullName evidence="1">Phage-related protein</fullName>
    </submittedName>
</protein>
<name>Q2KZ60_BORA1</name>
<evidence type="ECO:0000313" key="1">
    <source>
        <dbReference type="EMBL" id="CAJ48017.1"/>
    </source>
</evidence>
<dbReference type="STRING" id="360910.BAV0415"/>
<gene>
    <name evidence="1" type="ordered locus">BAV0415</name>
</gene>
<dbReference type="GO" id="GO:0006310">
    <property type="term" value="P:DNA recombination"/>
    <property type="evidence" value="ECO:0007669"/>
    <property type="project" value="InterPro"/>
</dbReference>
<dbReference type="Gene3D" id="3.30.1330.70">
    <property type="entry name" value="Holliday junction resolvase RusA"/>
    <property type="match status" value="1"/>
</dbReference>
<dbReference type="eggNOG" id="COG4570">
    <property type="taxonomic scope" value="Bacteria"/>
</dbReference>
<dbReference type="InterPro" id="IPR036614">
    <property type="entry name" value="RusA-like_sf"/>
</dbReference>
<proteinExistence type="predicted"/>
<organism evidence="1 2">
    <name type="scientific">Bordetella avium (strain 197N)</name>
    <dbReference type="NCBI Taxonomy" id="360910"/>
    <lineage>
        <taxon>Bacteria</taxon>
        <taxon>Pseudomonadati</taxon>
        <taxon>Pseudomonadota</taxon>
        <taxon>Betaproteobacteria</taxon>
        <taxon>Burkholderiales</taxon>
        <taxon>Alcaligenaceae</taxon>
        <taxon>Bordetella</taxon>
    </lineage>
</organism>
<dbReference type="KEGG" id="bav:BAV0415"/>
<dbReference type="GO" id="GO:0006281">
    <property type="term" value="P:DNA repair"/>
    <property type="evidence" value="ECO:0007669"/>
    <property type="project" value="InterPro"/>
</dbReference>
<dbReference type="EMBL" id="AM167904">
    <property type="protein sequence ID" value="CAJ48017.1"/>
    <property type="molecule type" value="Genomic_DNA"/>
</dbReference>
<accession>Q2KZ60</accession>
<dbReference type="AlphaFoldDB" id="Q2KZ60"/>
<dbReference type="GO" id="GO:0000287">
    <property type="term" value="F:magnesium ion binding"/>
    <property type="evidence" value="ECO:0007669"/>
    <property type="project" value="InterPro"/>
</dbReference>
<dbReference type="HOGENOM" id="CLU_154679_0_0_4"/>
<evidence type="ECO:0000313" key="2">
    <source>
        <dbReference type="Proteomes" id="UP000001977"/>
    </source>
</evidence>
<sequence length="123" mass="13658">MISLLLPWPPKELSPNFRGHWASISRAKKVYRIAACLTTMRALRHAERFDRLGGVRITYEFCPPTARAYDRDNLAARMKAATDGISDALGMNDRGFHFAPVAIGSKEKGGLVRVTIESLKEGV</sequence>
<dbReference type="Proteomes" id="UP000001977">
    <property type="component" value="Chromosome"/>
</dbReference>
<dbReference type="SUPFAM" id="SSF103084">
    <property type="entry name" value="Holliday junction resolvase RusA"/>
    <property type="match status" value="1"/>
</dbReference>
<dbReference type="RefSeq" id="WP_012416109.1">
    <property type="nucleotide sequence ID" value="NC_010645.1"/>
</dbReference>
<dbReference type="OrthoDB" id="8811501at2"/>
<reference evidence="1 2" key="1">
    <citation type="journal article" date="2006" name="J. Bacteriol.">
        <title>Comparison of the genome sequence of the poultry pathogen Bordetella avium with those of B. bronchiseptica, B. pertussis, and B. parapertussis reveals extensive diversity in surface structures associated with host interaction.</title>
        <authorList>
            <person name="Sebaihia M."/>
            <person name="Preston A."/>
            <person name="Maskell D.J."/>
            <person name="Kuzmiak H."/>
            <person name="Connell T.D."/>
            <person name="King N.D."/>
            <person name="Orndorff P.E."/>
            <person name="Miyamoto D.M."/>
            <person name="Thomson N.R."/>
            <person name="Harris D."/>
            <person name="Goble A."/>
            <person name="Lord A."/>
            <person name="Murphy L."/>
            <person name="Quail M.A."/>
            <person name="Rutter S."/>
            <person name="Squares R."/>
            <person name="Squares S."/>
            <person name="Woodward J."/>
            <person name="Parkhill J."/>
            <person name="Temple L.M."/>
        </authorList>
    </citation>
    <scope>NUCLEOTIDE SEQUENCE [LARGE SCALE GENOMIC DNA]</scope>
    <source>
        <strain evidence="1 2">197N</strain>
    </source>
</reference>